<keyword evidence="2" id="KW-0808">Transferase</keyword>
<accession>A0A5C6C2D4</accession>
<dbReference type="RefSeq" id="WP_302119667.1">
    <property type="nucleotide sequence ID" value="NZ_SJPU01000002.1"/>
</dbReference>
<proteinExistence type="predicted"/>
<comment type="caution">
    <text evidence="2">The sequence shown here is derived from an EMBL/GenBank/DDBJ whole genome shotgun (WGS) entry which is preliminary data.</text>
</comment>
<dbReference type="SUPFAM" id="SSF53448">
    <property type="entry name" value="Nucleotide-diphospho-sugar transferases"/>
    <property type="match status" value="1"/>
</dbReference>
<dbReference type="PANTHER" id="PTHR22916">
    <property type="entry name" value="GLYCOSYLTRANSFERASE"/>
    <property type="match status" value="1"/>
</dbReference>
<dbReference type="AlphaFoldDB" id="A0A5C6C2D4"/>
<evidence type="ECO:0000259" key="1">
    <source>
        <dbReference type="Pfam" id="PF00535"/>
    </source>
</evidence>
<evidence type="ECO:0000313" key="3">
    <source>
        <dbReference type="Proteomes" id="UP000319908"/>
    </source>
</evidence>
<sequence>MMKISVITAVYNRSDTIRVAIESVLAQREVNLEYIVVDGNSTDGTADVVTNYGNRITKSIREADNGIYDALNKGIAAATGDVIGFLHADDWFADEDVLRRVADGLVDPRFDGVYGDLDYVDAESPERVRRKWVSGEYEVTKFRRGWMPPHPTVYLRRSCYDRFGVFNDHMKTAADYELLVRMMVKHQISMRYVPQVMVKMRMGGASNASIRNRMNANADDRLAWTSNGLPPPWGLRLTKPLRKLPQFLR</sequence>
<dbReference type="Proteomes" id="UP000319908">
    <property type="component" value="Unassembled WGS sequence"/>
</dbReference>
<keyword evidence="3" id="KW-1185">Reference proteome</keyword>
<dbReference type="EC" id="2.4.1.-" evidence="2"/>
<dbReference type="Pfam" id="PF00535">
    <property type="entry name" value="Glycos_transf_2"/>
    <property type="match status" value="1"/>
</dbReference>
<gene>
    <name evidence="2" type="ORF">Poly21_42080</name>
</gene>
<dbReference type="PANTHER" id="PTHR22916:SF3">
    <property type="entry name" value="UDP-GLCNAC:BETAGAL BETA-1,3-N-ACETYLGLUCOSAMINYLTRANSFERASE-LIKE PROTEIN 1"/>
    <property type="match status" value="1"/>
</dbReference>
<keyword evidence="2" id="KW-0328">Glycosyltransferase</keyword>
<organism evidence="2 3">
    <name type="scientific">Allorhodopirellula heiligendammensis</name>
    <dbReference type="NCBI Taxonomy" id="2714739"/>
    <lineage>
        <taxon>Bacteria</taxon>
        <taxon>Pseudomonadati</taxon>
        <taxon>Planctomycetota</taxon>
        <taxon>Planctomycetia</taxon>
        <taxon>Pirellulales</taxon>
        <taxon>Pirellulaceae</taxon>
        <taxon>Allorhodopirellula</taxon>
    </lineage>
</organism>
<dbReference type="Gene3D" id="3.90.550.10">
    <property type="entry name" value="Spore Coat Polysaccharide Biosynthesis Protein SpsA, Chain A"/>
    <property type="match status" value="1"/>
</dbReference>
<reference evidence="2 3" key="1">
    <citation type="journal article" date="2020" name="Antonie Van Leeuwenhoek">
        <title>Rhodopirellula heiligendammensis sp. nov., Rhodopirellula pilleata sp. nov., and Rhodopirellula solitaria sp. nov. isolated from natural or artificial marine surfaces in Northern Germany and California, USA, and emended description of the genus Rhodopirellula.</title>
        <authorList>
            <person name="Kallscheuer N."/>
            <person name="Wiegand S."/>
            <person name="Jogler M."/>
            <person name="Boedeker C."/>
            <person name="Peeters S.H."/>
            <person name="Rast P."/>
            <person name="Heuer A."/>
            <person name="Jetten M.S.M."/>
            <person name="Rohde M."/>
            <person name="Jogler C."/>
        </authorList>
    </citation>
    <scope>NUCLEOTIDE SEQUENCE [LARGE SCALE GENOMIC DNA]</scope>
    <source>
        <strain evidence="2 3">Poly21</strain>
    </source>
</reference>
<dbReference type="InterPro" id="IPR001173">
    <property type="entry name" value="Glyco_trans_2-like"/>
</dbReference>
<dbReference type="EMBL" id="SJPU01000002">
    <property type="protein sequence ID" value="TWU16999.1"/>
    <property type="molecule type" value="Genomic_DNA"/>
</dbReference>
<dbReference type="InterPro" id="IPR029044">
    <property type="entry name" value="Nucleotide-diphossugar_trans"/>
</dbReference>
<evidence type="ECO:0000313" key="2">
    <source>
        <dbReference type="EMBL" id="TWU16999.1"/>
    </source>
</evidence>
<feature type="domain" description="Glycosyltransferase 2-like" evidence="1">
    <location>
        <begin position="5"/>
        <end position="142"/>
    </location>
</feature>
<name>A0A5C6C2D4_9BACT</name>
<protein>
    <submittedName>
        <fullName evidence="2">PGL/p-HBAD biosynthesis glycosyltransferase</fullName>
        <ecNumber evidence="2">2.4.1.-</ecNumber>
    </submittedName>
</protein>
<dbReference type="GO" id="GO:0016758">
    <property type="term" value="F:hexosyltransferase activity"/>
    <property type="evidence" value="ECO:0007669"/>
    <property type="project" value="UniProtKB-ARBA"/>
</dbReference>
<dbReference type="CDD" id="cd06433">
    <property type="entry name" value="GT_2_WfgS_like"/>
    <property type="match status" value="1"/>
</dbReference>